<name>A0A0L8GIG5_OCTBM</name>
<protein>
    <recommendedName>
        <fullName evidence="1">DUF7041 domain-containing protein</fullName>
    </recommendedName>
</protein>
<evidence type="ECO:0000259" key="1">
    <source>
        <dbReference type="Pfam" id="PF23055"/>
    </source>
</evidence>
<sequence length="157" mass="18089">MLPTHQAKICFAQVEAQINIRKITKYLYDTAAVDEDTATRVLDILTQPPATHRYATLKEKFVETFWPSDSQDLDVEELGNPKPSEHMDRMLALVPPLTCTLTPMEQPYFAMYPLENHDPLAWCWKVFDIVHGLSHLVFQTAFHPIVDLRSRRSCGMM</sequence>
<dbReference type="PANTHER" id="PTHR33327:SF3">
    <property type="entry name" value="RNA-DIRECTED DNA POLYMERASE"/>
    <property type="match status" value="1"/>
</dbReference>
<gene>
    <name evidence="2" type="ORF">OCBIM_22032957mg</name>
</gene>
<dbReference type="EMBL" id="KQ421695">
    <property type="protein sequence ID" value="KOF76753.1"/>
    <property type="molecule type" value="Genomic_DNA"/>
</dbReference>
<proteinExistence type="predicted"/>
<accession>A0A0L8GIG5</accession>
<feature type="domain" description="DUF7041" evidence="1">
    <location>
        <begin position="9"/>
        <end position="73"/>
    </location>
</feature>
<evidence type="ECO:0000313" key="2">
    <source>
        <dbReference type="EMBL" id="KOF76753.1"/>
    </source>
</evidence>
<dbReference type="InterPro" id="IPR055469">
    <property type="entry name" value="DUF7041"/>
</dbReference>
<dbReference type="AlphaFoldDB" id="A0A0L8GIG5"/>
<dbReference type="STRING" id="37653.A0A0L8GIG5"/>
<dbReference type="Pfam" id="PF23055">
    <property type="entry name" value="DUF7041"/>
    <property type="match status" value="1"/>
</dbReference>
<reference evidence="2" key="1">
    <citation type="submission" date="2015-07" db="EMBL/GenBank/DDBJ databases">
        <title>MeaNS - Measles Nucleotide Surveillance Program.</title>
        <authorList>
            <person name="Tran T."/>
            <person name="Druce J."/>
        </authorList>
    </citation>
    <scope>NUCLEOTIDE SEQUENCE</scope>
    <source>
        <strain evidence="2">UCB-OBI-ISO-001</strain>
        <tissue evidence="2">Gonad</tissue>
    </source>
</reference>
<organism evidence="2">
    <name type="scientific">Octopus bimaculoides</name>
    <name type="common">California two-spotted octopus</name>
    <dbReference type="NCBI Taxonomy" id="37653"/>
    <lineage>
        <taxon>Eukaryota</taxon>
        <taxon>Metazoa</taxon>
        <taxon>Spiralia</taxon>
        <taxon>Lophotrochozoa</taxon>
        <taxon>Mollusca</taxon>
        <taxon>Cephalopoda</taxon>
        <taxon>Coleoidea</taxon>
        <taxon>Octopodiformes</taxon>
        <taxon>Octopoda</taxon>
        <taxon>Incirrata</taxon>
        <taxon>Octopodidae</taxon>
        <taxon>Octopus</taxon>
    </lineage>
</organism>
<dbReference type="PANTHER" id="PTHR33327">
    <property type="entry name" value="ENDONUCLEASE"/>
    <property type="match status" value="1"/>
</dbReference>